<dbReference type="AlphaFoldDB" id="A0A2R6NM57"/>
<keyword evidence="1" id="KW-0812">Transmembrane</keyword>
<evidence type="ECO:0000313" key="2">
    <source>
        <dbReference type="EMBL" id="PSR73360.1"/>
    </source>
</evidence>
<evidence type="ECO:0000256" key="1">
    <source>
        <dbReference type="SAM" id="Phobius"/>
    </source>
</evidence>
<accession>A0A2R6NM57</accession>
<dbReference type="EMBL" id="MLYV02001080">
    <property type="protein sequence ID" value="PSR73360.1"/>
    <property type="molecule type" value="Genomic_DNA"/>
</dbReference>
<keyword evidence="3" id="KW-1185">Reference proteome</keyword>
<organism evidence="2 3">
    <name type="scientific">Hermanssonia centrifuga</name>
    <dbReference type="NCBI Taxonomy" id="98765"/>
    <lineage>
        <taxon>Eukaryota</taxon>
        <taxon>Fungi</taxon>
        <taxon>Dikarya</taxon>
        <taxon>Basidiomycota</taxon>
        <taxon>Agaricomycotina</taxon>
        <taxon>Agaricomycetes</taxon>
        <taxon>Polyporales</taxon>
        <taxon>Meruliaceae</taxon>
        <taxon>Hermanssonia</taxon>
    </lineage>
</organism>
<sequence length="193" mass="21702">MSGTELIWSHWTQLEEVIDASANTPGGSKAATEPVTTEPRYVLRPWYQRVGLITGQVTMSAGLIVLLFTARMRIVRRLYVIPSSRLIPNSPTAKLVKSPNDRFLLVQSVLHLRDEGKIHPLSECQLQLGDQDDELDILINGSGIKYWLKMEDASILGDKKAVWPAKEALYKVWYGRAGKRLMAKDGWTKQDAV</sequence>
<comment type="caution">
    <text evidence="2">The sequence shown here is derived from an EMBL/GenBank/DDBJ whole genome shotgun (WGS) entry which is preliminary data.</text>
</comment>
<dbReference type="OrthoDB" id="2607755at2759"/>
<evidence type="ECO:0000313" key="3">
    <source>
        <dbReference type="Proteomes" id="UP000186601"/>
    </source>
</evidence>
<gene>
    <name evidence="2" type="ORF">PHLCEN_2v10795</name>
</gene>
<protein>
    <submittedName>
        <fullName evidence="2">Uncharacterized protein</fullName>
    </submittedName>
</protein>
<proteinExistence type="predicted"/>
<reference evidence="2 3" key="1">
    <citation type="submission" date="2018-02" db="EMBL/GenBank/DDBJ databases">
        <title>Genome sequence of the basidiomycete white-rot fungus Phlebia centrifuga.</title>
        <authorList>
            <person name="Granchi Z."/>
            <person name="Peng M."/>
            <person name="de Vries R.P."/>
            <person name="Hilden K."/>
            <person name="Makela M.R."/>
            <person name="Grigoriev I."/>
            <person name="Riley R."/>
        </authorList>
    </citation>
    <scope>NUCLEOTIDE SEQUENCE [LARGE SCALE GENOMIC DNA]</scope>
    <source>
        <strain evidence="2 3">FBCC195</strain>
    </source>
</reference>
<feature type="transmembrane region" description="Helical" evidence="1">
    <location>
        <begin position="46"/>
        <end position="68"/>
    </location>
</feature>
<keyword evidence="1" id="KW-0472">Membrane</keyword>
<name>A0A2R6NM57_9APHY</name>
<dbReference type="Proteomes" id="UP000186601">
    <property type="component" value="Unassembled WGS sequence"/>
</dbReference>
<keyword evidence="1" id="KW-1133">Transmembrane helix</keyword>